<feature type="region of interest" description="Disordered" evidence="5">
    <location>
        <begin position="118"/>
        <end position="146"/>
    </location>
</feature>
<evidence type="ECO:0000256" key="3">
    <source>
        <dbReference type="ARBA" id="ARBA00023242"/>
    </source>
</evidence>
<dbReference type="Gene3D" id="1.10.10.10">
    <property type="entry name" value="Winged helix-like DNA-binding domain superfamily/Winged helix DNA-binding domain"/>
    <property type="match status" value="1"/>
</dbReference>
<dbReference type="PRINTS" id="PR00056">
    <property type="entry name" value="HSFDOMAIN"/>
</dbReference>
<dbReference type="Pfam" id="PF00447">
    <property type="entry name" value="HSF_DNA-bind"/>
    <property type="match status" value="1"/>
</dbReference>
<comment type="similarity">
    <text evidence="4">Belongs to the HSF family.</text>
</comment>
<dbReference type="GO" id="GO:0003700">
    <property type="term" value="F:DNA-binding transcription factor activity"/>
    <property type="evidence" value="ECO:0007669"/>
    <property type="project" value="InterPro"/>
</dbReference>
<evidence type="ECO:0000259" key="6">
    <source>
        <dbReference type="SMART" id="SM00415"/>
    </source>
</evidence>
<dbReference type="GO" id="GO:0005634">
    <property type="term" value="C:nucleus"/>
    <property type="evidence" value="ECO:0007669"/>
    <property type="project" value="UniProtKB-SubCell"/>
</dbReference>
<dbReference type="EMBL" id="JAKCXM010000237">
    <property type="protein sequence ID" value="KAJ0397822.1"/>
    <property type="molecule type" value="Genomic_DNA"/>
</dbReference>
<keyword evidence="2" id="KW-0238">DNA-binding</keyword>
<evidence type="ECO:0000256" key="2">
    <source>
        <dbReference type="ARBA" id="ARBA00023125"/>
    </source>
</evidence>
<feature type="region of interest" description="Disordered" evidence="5">
    <location>
        <begin position="1"/>
        <end position="23"/>
    </location>
</feature>
<dbReference type="Proteomes" id="UP001209570">
    <property type="component" value="Unassembled WGS sequence"/>
</dbReference>
<name>A0AAD5Q4X7_PYTIN</name>
<proteinExistence type="inferred from homology"/>
<sequence>MVASSPTQQLTASRLSPEQSRDSRDVAPFLKQLRRMLDTESARVLRWTRDGRAFEIHDMQQMTDYVLPKYFKHRKYTSFQRQLNYFNFRKWTKSKATVCTFSNECFQRDHPELAWRITRKKSVHGSSSTGAKPISRPQLPATPPSSSFSHTEALWVSAAAPVAIHVPSPASHKSCLPQPSPTDVDALAFPFSYDALEPIPHSSPVSESSDLLESLDWIDVLLPDVQRIEDDVYTPHYAAYSYGHDHHHHNYLRL</sequence>
<reference evidence="7" key="1">
    <citation type="submission" date="2021-12" db="EMBL/GenBank/DDBJ databases">
        <title>Prjna785345.</title>
        <authorList>
            <person name="Rujirawat T."/>
            <person name="Krajaejun T."/>
        </authorList>
    </citation>
    <scope>NUCLEOTIDE SEQUENCE</scope>
    <source>
        <strain evidence="7">Pi057C3</strain>
    </source>
</reference>
<accession>A0AAD5Q4X7</accession>
<dbReference type="SMART" id="SM00415">
    <property type="entry name" value="HSF"/>
    <property type="match status" value="1"/>
</dbReference>
<feature type="domain" description="HSF-type DNA-binding" evidence="6">
    <location>
        <begin position="25"/>
        <end position="120"/>
    </location>
</feature>
<dbReference type="InterPro" id="IPR000232">
    <property type="entry name" value="HSF_DNA-bd"/>
</dbReference>
<evidence type="ECO:0000256" key="5">
    <source>
        <dbReference type="SAM" id="MobiDB-lite"/>
    </source>
</evidence>
<dbReference type="GO" id="GO:0043565">
    <property type="term" value="F:sequence-specific DNA binding"/>
    <property type="evidence" value="ECO:0007669"/>
    <property type="project" value="InterPro"/>
</dbReference>
<evidence type="ECO:0000256" key="4">
    <source>
        <dbReference type="RuleBase" id="RU004020"/>
    </source>
</evidence>
<feature type="compositionally biased region" description="Polar residues" evidence="5">
    <location>
        <begin position="1"/>
        <end position="18"/>
    </location>
</feature>
<organism evidence="7 8">
    <name type="scientific">Pythium insidiosum</name>
    <name type="common">Pythiosis disease agent</name>
    <dbReference type="NCBI Taxonomy" id="114742"/>
    <lineage>
        <taxon>Eukaryota</taxon>
        <taxon>Sar</taxon>
        <taxon>Stramenopiles</taxon>
        <taxon>Oomycota</taxon>
        <taxon>Peronosporomycetes</taxon>
        <taxon>Pythiales</taxon>
        <taxon>Pythiaceae</taxon>
        <taxon>Pythium</taxon>
    </lineage>
</organism>
<protein>
    <recommendedName>
        <fullName evidence="6">HSF-type DNA-binding domain-containing protein</fullName>
    </recommendedName>
</protein>
<comment type="caution">
    <text evidence="7">The sequence shown here is derived from an EMBL/GenBank/DDBJ whole genome shotgun (WGS) entry which is preliminary data.</text>
</comment>
<dbReference type="PANTHER" id="PTHR10015">
    <property type="entry name" value="HEAT SHOCK TRANSCRIPTION FACTOR"/>
    <property type="match status" value="1"/>
</dbReference>
<dbReference type="SUPFAM" id="SSF46785">
    <property type="entry name" value="Winged helix' DNA-binding domain"/>
    <property type="match status" value="1"/>
</dbReference>
<dbReference type="InterPro" id="IPR036390">
    <property type="entry name" value="WH_DNA-bd_sf"/>
</dbReference>
<evidence type="ECO:0000256" key="1">
    <source>
        <dbReference type="ARBA" id="ARBA00004123"/>
    </source>
</evidence>
<evidence type="ECO:0000313" key="8">
    <source>
        <dbReference type="Proteomes" id="UP001209570"/>
    </source>
</evidence>
<dbReference type="PANTHER" id="PTHR10015:SF427">
    <property type="entry name" value="HEAT SHOCK FACTOR PROTEIN"/>
    <property type="match status" value="1"/>
</dbReference>
<comment type="subcellular location">
    <subcellularLocation>
        <location evidence="1">Nucleus</location>
    </subcellularLocation>
</comment>
<dbReference type="InterPro" id="IPR036388">
    <property type="entry name" value="WH-like_DNA-bd_sf"/>
</dbReference>
<keyword evidence="3" id="KW-0539">Nucleus</keyword>
<dbReference type="AlphaFoldDB" id="A0AAD5Q4X7"/>
<keyword evidence="8" id="KW-1185">Reference proteome</keyword>
<gene>
    <name evidence="7" type="ORF">P43SY_000902</name>
</gene>
<dbReference type="FunFam" id="1.10.10.10:FF:000286">
    <property type="entry name" value="Heat shock transcription factor"/>
    <property type="match status" value="1"/>
</dbReference>
<evidence type="ECO:0000313" key="7">
    <source>
        <dbReference type="EMBL" id="KAJ0397822.1"/>
    </source>
</evidence>